<evidence type="ECO:0000259" key="1">
    <source>
        <dbReference type="Pfam" id="PF04149"/>
    </source>
</evidence>
<dbReference type="OrthoDB" id="4570646at2"/>
<evidence type="ECO:0000313" key="3">
    <source>
        <dbReference type="Proteomes" id="UP000320876"/>
    </source>
</evidence>
<gene>
    <name evidence="2" type="ORF">FB471_3054</name>
</gene>
<proteinExistence type="predicted"/>
<dbReference type="InterPro" id="IPR007278">
    <property type="entry name" value="DUF397"/>
</dbReference>
<dbReference type="AlphaFoldDB" id="A0A542DJM8"/>
<dbReference type="EMBL" id="VFML01000001">
    <property type="protein sequence ID" value="TQJ03298.1"/>
    <property type="molecule type" value="Genomic_DNA"/>
</dbReference>
<protein>
    <submittedName>
        <fullName evidence="2">Uncharacterized protein DUF397</fullName>
    </submittedName>
</protein>
<dbReference type="Proteomes" id="UP000320876">
    <property type="component" value="Unassembled WGS sequence"/>
</dbReference>
<dbReference type="RefSeq" id="WP_141998922.1">
    <property type="nucleotide sequence ID" value="NZ_VFML01000001.1"/>
</dbReference>
<comment type="caution">
    <text evidence="2">The sequence shown here is derived from an EMBL/GenBank/DDBJ whole genome shotgun (WGS) entry which is preliminary data.</text>
</comment>
<sequence length="61" mass="6509">MRDLIGVTWRKSSYSGTESNCVELAVTADRTAIRDSKAPEAGTLLLTSRASAALLSALRRA</sequence>
<dbReference type="Pfam" id="PF04149">
    <property type="entry name" value="DUF397"/>
    <property type="match status" value="1"/>
</dbReference>
<accession>A0A542DJM8</accession>
<reference evidence="2 3" key="1">
    <citation type="submission" date="2019-06" db="EMBL/GenBank/DDBJ databases">
        <title>Sequencing the genomes of 1000 actinobacteria strains.</title>
        <authorList>
            <person name="Klenk H.-P."/>
        </authorList>
    </citation>
    <scope>NUCLEOTIDE SEQUENCE [LARGE SCALE GENOMIC DNA]</scope>
    <source>
        <strain evidence="2 3">DSM 45679</strain>
    </source>
</reference>
<evidence type="ECO:0000313" key="2">
    <source>
        <dbReference type="EMBL" id="TQJ03298.1"/>
    </source>
</evidence>
<organism evidence="2 3">
    <name type="scientific">Amycolatopsis cihanbeyliensis</name>
    <dbReference type="NCBI Taxonomy" id="1128664"/>
    <lineage>
        <taxon>Bacteria</taxon>
        <taxon>Bacillati</taxon>
        <taxon>Actinomycetota</taxon>
        <taxon>Actinomycetes</taxon>
        <taxon>Pseudonocardiales</taxon>
        <taxon>Pseudonocardiaceae</taxon>
        <taxon>Amycolatopsis</taxon>
    </lineage>
</organism>
<keyword evidence="3" id="KW-1185">Reference proteome</keyword>
<feature type="domain" description="DUF397" evidence="1">
    <location>
        <begin position="8"/>
        <end position="59"/>
    </location>
</feature>
<name>A0A542DJM8_AMYCI</name>